<organism evidence="3 5">
    <name type="scientific">Tritrichomonas musculus</name>
    <dbReference type="NCBI Taxonomy" id="1915356"/>
    <lineage>
        <taxon>Eukaryota</taxon>
        <taxon>Metamonada</taxon>
        <taxon>Parabasalia</taxon>
        <taxon>Tritrichomonadida</taxon>
        <taxon>Tritrichomonadidae</taxon>
        <taxon>Tritrichomonas</taxon>
    </lineage>
</organism>
<dbReference type="EMBL" id="JAPFFF010000017">
    <property type="protein sequence ID" value="KAK8863968.1"/>
    <property type="molecule type" value="Genomic_DNA"/>
</dbReference>
<evidence type="ECO:0000313" key="4">
    <source>
        <dbReference type="EMBL" id="KAK8863968.1"/>
    </source>
</evidence>
<feature type="compositionally biased region" description="Polar residues" evidence="2">
    <location>
        <begin position="200"/>
        <end position="213"/>
    </location>
</feature>
<accession>A0ABR2GL61</accession>
<keyword evidence="5" id="KW-1185">Reference proteome</keyword>
<dbReference type="EMBL" id="JAPFFF010000483">
    <property type="protein sequence ID" value="KAK8834167.1"/>
    <property type="molecule type" value="Genomic_DNA"/>
</dbReference>
<evidence type="ECO:0000313" key="5">
    <source>
        <dbReference type="Proteomes" id="UP001470230"/>
    </source>
</evidence>
<evidence type="ECO:0000256" key="1">
    <source>
        <dbReference type="SAM" id="Coils"/>
    </source>
</evidence>
<evidence type="ECO:0000256" key="2">
    <source>
        <dbReference type="SAM" id="MobiDB-lite"/>
    </source>
</evidence>
<comment type="caution">
    <text evidence="3">The sequence shown here is derived from an EMBL/GenBank/DDBJ whole genome shotgun (WGS) entry which is preliminary data.</text>
</comment>
<feature type="region of interest" description="Disordered" evidence="2">
    <location>
        <begin position="297"/>
        <end position="348"/>
    </location>
</feature>
<feature type="compositionally biased region" description="Low complexity" evidence="2">
    <location>
        <begin position="1002"/>
        <end position="1014"/>
    </location>
</feature>
<reference evidence="3 5" key="1">
    <citation type="submission" date="2024-04" db="EMBL/GenBank/DDBJ databases">
        <title>Tritrichomonas musculus Genome.</title>
        <authorList>
            <person name="Alves-Ferreira E."/>
            <person name="Grigg M."/>
            <person name="Lorenzi H."/>
            <person name="Galac M."/>
        </authorList>
    </citation>
    <scope>NUCLEOTIDE SEQUENCE [LARGE SCALE GENOMIC DNA]</scope>
    <source>
        <strain evidence="3 5">EAF2021</strain>
    </source>
</reference>
<feature type="region of interest" description="Disordered" evidence="2">
    <location>
        <begin position="169"/>
        <end position="213"/>
    </location>
</feature>
<evidence type="ECO:0008006" key="6">
    <source>
        <dbReference type="Google" id="ProtNLM"/>
    </source>
</evidence>
<gene>
    <name evidence="4" type="ORF">M9Y10_011662</name>
    <name evidence="3" type="ORF">M9Y10_033247</name>
</gene>
<feature type="compositionally biased region" description="Acidic residues" evidence="2">
    <location>
        <begin position="316"/>
        <end position="327"/>
    </location>
</feature>
<feature type="coiled-coil region" evidence="1">
    <location>
        <begin position="74"/>
        <end position="101"/>
    </location>
</feature>
<protein>
    <recommendedName>
        <fullName evidence="6">Ras-GAP domain-containing protein</fullName>
    </recommendedName>
</protein>
<dbReference type="Proteomes" id="UP001470230">
    <property type="component" value="Unassembled WGS sequence"/>
</dbReference>
<feature type="compositionally biased region" description="Low complexity" evidence="2">
    <location>
        <begin position="1041"/>
        <end position="1059"/>
    </location>
</feature>
<name>A0ABR2GL61_9EUKA</name>
<sequence length="1149" mass="132789">MSSLLFAASSNEIYDVHYRKVNRPVGFIQGFPQIPLSSISIAPKTSVGGPRRNSLTNTGINLNSSFNNTSLHHANALTYEYEDLNKEKEQYSKDLQNWKKAIYENRSEIFFIFPLPISLLVNLPTYTSKTLIKPRAQKINYNQRAPLPMTYLSLFNTFNQTSTLNILNERPKSPKLISPDKIEKNDEEEDEDQFKEYSEPNSGSDSEQNNDHQSNFVNNIDYIKDIEIPGPDYNSKFTNSKNSLEYIKVNDFCIEKPRFGTKLIPQEPFPEFFEDYDDFRDSLKSWAKVEEVTDDECQHPSSFWDALNGRNRLDNQNEEEEEEQTETETDKPNKTSKPKQKKNILKKPERKAKTKIFTSVLFNYLKNPTASMHNTQNKTEEEDEGNGYKNAETDDDNSEYDKSDSNSILKQDNETPGKRTKNVTFHNSLFEDEQALMFKEALTALFSLINKAGVKRHHQNLPSVPNAQIIINEFKAGSPHCHDYSSAIKEVSNYKDINIKNYPELGQEPIMKYSLSVQDNIRYELLSVTESHVHRYDVFRLFLNALVGLNRYTMEMVIMFMAFPQITSNVADLFKCFGNLTHFNTQKFVGFNGRMSGSFNNLCQFLFEAQMLDAIERFFRKNEKVYHKNNPKFSSSLKKMYSSLKDQRKTVLESATKTLFERYKEIEEDFNLLDDYECKKEEVEDDEEDIFLKIKIFESPLFECPTKSEEIEGDTKVHPPLIFAVVHLLLNYLPKEAIQFFDKCKLHFLNWLLLLNFNERYHLGQICAHILCLAAQDMTFPQAIKMEFLELTSLKNDNFATRFAFPPICHLFCQLLTIDTKTVLPADRVTLLFASTLKLIEVQYDCAITLLESLCKIFKRRLKKKDSDYINVFDMFFDSLVVPFIVGKFSNEYIEERLLSSIFNLFPYIDGDHQESTFRQVFIPKFVSSDCDKSNVAWKVFRKHPSHASKFNSSKSLINAISQYIQDTHEKQITAKRHRISTIKPTLHRESSALSKSSHRNSPLIAPSSSSSILETGPNQPTPSIQFQPIVVSSSASHQMLPPLASNSSSPLSPLVELSPSEREEKVKTELLRKNLSIVSKMHLLLFICGYSEFKKSDRYYKSMRINQAAETNALLDDVKDAINKRIPEIYKFKNLAKSVMIAYRINNF</sequence>
<feature type="region of interest" description="Disordered" evidence="2">
    <location>
        <begin position="370"/>
        <end position="421"/>
    </location>
</feature>
<proteinExistence type="predicted"/>
<evidence type="ECO:0000313" key="3">
    <source>
        <dbReference type="EMBL" id="KAK8834167.1"/>
    </source>
</evidence>
<feature type="region of interest" description="Disordered" evidence="2">
    <location>
        <begin position="1041"/>
        <end position="1060"/>
    </location>
</feature>
<keyword evidence="1" id="KW-0175">Coiled coil</keyword>
<feature type="compositionally biased region" description="Basic residues" evidence="2">
    <location>
        <begin position="334"/>
        <end position="348"/>
    </location>
</feature>
<feature type="region of interest" description="Disordered" evidence="2">
    <location>
        <begin position="976"/>
        <end position="1019"/>
    </location>
</feature>